<keyword evidence="4" id="KW-1185">Reference proteome</keyword>
<reference evidence="2 4" key="1">
    <citation type="submission" date="2015-11" db="EMBL/GenBank/DDBJ databases">
        <title>Genomic analysis of 38 Legionella species identifies large and diverse effector repertoires.</title>
        <authorList>
            <person name="Burstein D."/>
            <person name="Amaro F."/>
            <person name="Zusman T."/>
            <person name="Lifshitz Z."/>
            <person name="Cohen O."/>
            <person name="Gilbert J.A."/>
            <person name="Pupko T."/>
            <person name="Shuman H.A."/>
            <person name="Segal G."/>
        </authorList>
    </citation>
    <scope>NUCLEOTIDE SEQUENCE [LARGE SCALE GENOMIC DNA]</scope>
    <source>
        <strain evidence="2 4">ATCC 49507</strain>
    </source>
</reference>
<evidence type="ECO:0000313" key="2">
    <source>
        <dbReference type="EMBL" id="KTD48340.1"/>
    </source>
</evidence>
<protein>
    <submittedName>
        <fullName evidence="3">Serine/threonine protein kinase</fullName>
    </submittedName>
</protein>
<dbReference type="GO" id="GO:0004674">
    <property type="term" value="F:protein serine/threonine kinase activity"/>
    <property type="evidence" value="ECO:0007669"/>
    <property type="project" value="UniProtKB-KW"/>
</dbReference>
<dbReference type="SUPFAM" id="SSF56112">
    <property type="entry name" value="Protein kinase-like (PK-like)"/>
    <property type="match status" value="1"/>
</dbReference>
<dbReference type="Pfam" id="PF00069">
    <property type="entry name" value="Pkinase"/>
    <property type="match status" value="1"/>
</dbReference>
<keyword evidence="3" id="KW-0808">Transferase</keyword>
<evidence type="ECO:0000313" key="5">
    <source>
        <dbReference type="Proteomes" id="UP000254230"/>
    </source>
</evidence>
<dbReference type="EMBL" id="LNYR01000022">
    <property type="protein sequence ID" value="KTD48340.1"/>
    <property type="molecule type" value="Genomic_DNA"/>
</dbReference>
<dbReference type="InterPro" id="IPR053083">
    <property type="entry name" value="TF_kinase-domain_protein"/>
</dbReference>
<evidence type="ECO:0000313" key="3">
    <source>
        <dbReference type="EMBL" id="STY18330.1"/>
    </source>
</evidence>
<dbReference type="InterPro" id="IPR000719">
    <property type="entry name" value="Prot_kinase_dom"/>
</dbReference>
<keyword evidence="3" id="KW-0723">Serine/threonine-protein kinase</keyword>
<dbReference type="EMBL" id="UGOW01000001">
    <property type="protein sequence ID" value="STY18330.1"/>
    <property type="molecule type" value="Genomic_DNA"/>
</dbReference>
<dbReference type="OrthoDB" id="5648427at2"/>
<dbReference type="PANTHER" id="PTHR44305:SF24">
    <property type="entry name" value="TYROSINE-PROTEIN KINASE C03B1.5-RELATED"/>
    <property type="match status" value="1"/>
</dbReference>
<dbReference type="PANTHER" id="PTHR44305">
    <property type="entry name" value="SI:DKEY-192D15.2-RELATED"/>
    <property type="match status" value="1"/>
</dbReference>
<dbReference type="Gene3D" id="1.10.510.10">
    <property type="entry name" value="Transferase(Phosphotransferase) domain 1"/>
    <property type="match status" value="1"/>
</dbReference>
<dbReference type="Proteomes" id="UP000054639">
    <property type="component" value="Unassembled WGS sequence"/>
</dbReference>
<dbReference type="Proteomes" id="UP000254230">
    <property type="component" value="Unassembled WGS sequence"/>
</dbReference>
<dbReference type="GO" id="GO:0005524">
    <property type="term" value="F:ATP binding"/>
    <property type="evidence" value="ECO:0007669"/>
    <property type="project" value="InterPro"/>
</dbReference>
<dbReference type="PROSITE" id="PS50011">
    <property type="entry name" value="PROTEIN_KINASE_DOM"/>
    <property type="match status" value="1"/>
</dbReference>
<proteinExistence type="predicted"/>
<dbReference type="RefSeq" id="WP_058474038.1">
    <property type="nucleotide sequence ID" value="NZ_CAAAIL010000015.1"/>
</dbReference>
<keyword evidence="3" id="KW-0418">Kinase</keyword>
<sequence>MLTKIYPTMDTIHNVARRRDPRIEQINLYIDQYNSLTIADQASATHALKLLRRIDYLSNKLKEEQVQNNEFALWRSQDMVNIELDRITPHLPNTMGSPNISSDSESGYHIPSTTHWRRETTPRKTSLTGGTIGVRSSQYAELDPFIHAVKVAEAEHTPGSEPSPELIRATEALESKILSLAVPADKPKMIDRIGHLLMVVNGYLFSLMEDIPIAKEKNPLTASSSSSVIPTDALQDRDRLVPLVHHLSSSTAALPLGEYHASFLGGRNNLNWLAVNPETEEKYVIRLEPAGDGEPIFIATDYLLVDEIKKHPDLNKFIAKDTTFFPTGIVPTIDGSDKKLYNIAVSEFCPRGDLGRALRQKQGANSPDSEAPKNFEIMQTVLDRMEQTCEMAETFHQNNLIYPDFKAENLLEREDGSVITADLKTVKRTNNGMIIANTIDTTKDYEPPECDTPKASIDANKYMTYQIGLMTYMLMTGINGDAKYEALDKLQRDKNFDFDSHPIFQSEQGIKSRQLIERCMNQDPAIRPTLSEARTQFAALKAETALRLNPDQEQVHDQEQVLSLNS</sequence>
<dbReference type="AlphaFoldDB" id="A0A378L2J2"/>
<evidence type="ECO:0000313" key="4">
    <source>
        <dbReference type="Proteomes" id="UP000054639"/>
    </source>
</evidence>
<dbReference type="InterPro" id="IPR011009">
    <property type="entry name" value="Kinase-like_dom_sf"/>
</dbReference>
<name>A0A378L2J2_9GAMM</name>
<gene>
    <name evidence="2" type="ORF">Lqua_1869</name>
    <name evidence="3" type="ORF">NCTC12376_02148</name>
</gene>
<reference evidence="3 5" key="2">
    <citation type="submission" date="2018-06" db="EMBL/GenBank/DDBJ databases">
        <authorList>
            <consortium name="Pathogen Informatics"/>
            <person name="Doyle S."/>
        </authorList>
    </citation>
    <scope>NUCLEOTIDE SEQUENCE [LARGE SCALE GENOMIC DNA]</scope>
    <source>
        <strain evidence="3 5">NCTC12376</strain>
    </source>
</reference>
<organism evidence="3 5">
    <name type="scientific">Legionella quateirensis</name>
    <dbReference type="NCBI Taxonomy" id="45072"/>
    <lineage>
        <taxon>Bacteria</taxon>
        <taxon>Pseudomonadati</taxon>
        <taxon>Pseudomonadota</taxon>
        <taxon>Gammaproteobacteria</taxon>
        <taxon>Legionellales</taxon>
        <taxon>Legionellaceae</taxon>
        <taxon>Legionella</taxon>
    </lineage>
</organism>
<evidence type="ECO:0000259" key="1">
    <source>
        <dbReference type="PROSITE" id="PS50011"/>
    </source>
</evidence>
<feature type="domain" description="Protein kinase" evidence="1">
    <location>
        <begin position="248"/>
        <end position="540"/>
    </location>
</feature>
<accession>A0A378L2J2</accession>
<dbReference type="STRING" id="45072.Lqua_1869"/>